<keyword evidence="8" id="KW-0472">Membrane</keyword>
<keyword evidence="4" id="KW-0677">Repeat</keyword>
<keyword evidence="6 10" id="KW-0067">ATP-binding</keyword>
<dbReference type="GO" id="GO:0005886">
    <property type="term" value="C:plasma membrane"/>
    <property type="evidence" value="ECO:0007669"/>
    <property type="project" value="UniProtKB-SubCell"/>
</dbReference>
<dbReference type="PROSITE" id="PS00211">
    <property type="entry name" value="ABC_TRANSPORTER_1"/>
    <property type="match status" value="1"/>
</dbReference>
<dbReference type="SMART" id="SM00382">
    <property type="entry name" value="AAA"/>
    <property type="match status" value="2"/>
</dbReference>
<name>A0A9X1WU27_9BACL</name>
<evidence type="ECO:0000256" key="1">
    <source>
        <dbReference type="ARBA" id="ARBA00004202"/>
    </source>
</evidence>
<keyword evidence="5" id="KW-0547">Nucleotide-binding</keyword>
<dbReference type="FunFam" id="3.40.50.300:FF:000127">
    <property type="entry name" value="Ribose import ATP-binding protein RbsA"/>
    <property type="match status" value="1"/>
</dbReference>
<proteinExistence type="predicted"/>
<comment type="subcellular location">
    <subcellularLocation>
        <location evidence="1">Cell membrane</location>
        <topology evidence="1">Peripheral membrane protein</topology>
    </subcellularLocation>
</comment>
<evidence type="ECO:0000256" key="8">
    <source>
        <dbReference type="ARBA" id="ARBA00023136"/>
    </source>
</evidence>
<dbReference type="SUPFAM" id="SSF52540">
    <property type="entry name" value="P-loop containing nucleoside triphosphate hydrolases"/>
    <property type="match status" value="2"/>
</dbReference>
<dbReference type="Pfam" id="PF00005">
    <property type="entry name" value="ABC_tran"/>
    <property type="match status" value="2"/>
</dbReference>
<organism evidence="10 11">
    <name type="scientific">Paenibacillus mangrovi</name>
    <dbReference type="NCBI Taxonomy" id="2931978"/>
    <lineage>
        <taxon>Bacteria</taxon>
        <taxon>Bacillati</taxon>
        <taxon>Bacillota</taxon>
        <taxon>Bacilli</taxon>
        <taxon>Bacillales</taxon>
        <taxon>Paenibacillaceae</taxon>
        <taxon>Paenibacillus</taxon>
    </lineage>
</organism>
<keyword evidence="3" id="KW-1003">Cell membrane</keyword>
<dbReference type="InterPro" id="IPR050107">
    <property type="entry name" value="ABC_carbohydrate_import_ATPase"/>
</dbReference>
<dbReference type="InterPro" id="IPR003593">
    <property type="entry name" value="AAA+_ATPase"/>
</dbReference>
<dbReference type="RefSeq" id="WP_244727240.1">
    <property type="nucleotide sequence ID" value="NZ_JALIRP010000007.1"/>
</dbReference>
<evidence type="ECO:0000256" key="6">
    <source>
        <dbReference type="ARBA" id="ARBA00022840"/>
    </source>
</evidence>
<accession>A0A9X1WU27</accession>
<evidence type="ECO:0000313" key="10">
    <source>
        <dbReference type="EMBL" id="MCJ8013603.1"/>
    </source>
</evidence>
<dbReference type="InterPro" id="IPR003439">
    <property type="entry name" value="ABC_transporter-like_ATP-bd"/>
</dbReference>
<dbReference type="CDD" id="cd03216">
    <property type="entry name" value="ABC_Carb_Monos_I"/>
    <property type="match status" value="1"/>
</dbReference>
<dbReference type="CDD" id="cd03215">
    <property type="entry name" value="ABC_Carb_Monos_II"/>
    <property type="match status" value="1"/>
</dbReference>
<evidence type="ECO:0000256" key="4">
    <source>
        <dbReference type="ARBA" id="ARBA00022737"/>
    </source>
</evidence>
<dbReference type="AlphaFoldDB" id="A0A9X1WU27"/>
<sequence length="501" mass="55852">MAKYLLEMTNIRKSYPGVQALKGASLFIKPGEIHCLMGENGAGKSTLIKLLAGADLLDDGEIVFDGVRANIRKPYDARKLGISFIFQELSVINMLTVEENMTLGNEYARFGVIGRKRNAEKTDQILKELHIKLNAHQLVRDLSVSQKQMMLISKALSERAKLIVMDEPTASLTDAESKELFKMMLALKEKGISFLLVSHRFEDIFTVGDRITVLRDGENTGVVQVSETDKGEIIKLMVGRELNETFPVSDKVIGEEVLKVEHVYAAELLKDVSFVLKQGQILGVSGLAGAGKTELARTLFGDNKIIKGEIFYKGKRVKPMNTPEEAIKLGIALLPEERRSQGIVGVMTVRENISLSSSQLISRWKVIQRKKDKELADKAISRYKIKTPSSEQQIQYLSGGNQQKAIFSKWINTDADVILLDEPTRGIDIGAKKEIYEIMNQLAKEGKAIMMFSSELPELLGMCDEIMVLREGRVVDILPKREATQEKIMELSVGGVTHEVQ</sequence>
<dbReference type="PANTHER" id="PTHR43790">
    <property type="entry name" value="CARBOHYDRATE TRANSPORT ATP-BINDING PROTEIN MG119-RELATED"/>
    <property type="match status" value="1"/>
</dbReference>
<dbReference type="InterPro" id="IPR027417">
    <property type="entry name" value="P-loop_NTPase"/>
</dbReference>
<evidence type="ECO:0000256" key="5">
    <source>
        <dbReference type="ARBA" id="ARBA00022741"/>
    </source>
</evidence>
<keyword evidence="2" id="KW-0813">Transport</keyword>
<dbReference type="GO" id="GO:0016887">
    <property type="term" value="F:ATP hydrolysis activity"/>
    <property type="evidence" value="ECO:0007669"/>
    <property type="project" value="InterPro"/>
</dbReference>
<keyword evidence="11" id="KW-1185">Reference proteome</keyword>
<dbReference type="PANTHER" id="PTHR43790:SF9">
    <property type="entry name" value="GALACTOFURANOSE TRANSPORTER ATP-BINDING PROTEIN YTFR"/>
    <property type="match status" value="1"/>
</dbReference>
<protein>
    <submittedName>
        <fullName evidence="10">Sugar ABC transporter ATP-binding protein</fullName>
    </submittedName>
</protein>
<evidence type="ECO:0000256" key="2">
    <source>
        <dbReference type="ARBA" id="ARBA00022448"/>
    </source>
</evidence>
<evidence type="ECO:0000256" key="7">
    <source>
        <dbReference type="ARBA" id="ARBA00022967"/>
    </source>
</evidence>
<dbReference type="Proteomes" id="UP001139347">
    <property type="component" value="Unassembled WGS sequence"/>
</dbReference>
<feature type="domain" description="ABC transporter" evidence="9">
    <location>
        <begin position="6"/>
        <end position="241"/>
    </location>
</feature>
<evidence type="ECO:0000259" key="9">
    <source>
        <dbReference type="PROSITE" id="PS50893"/>
    </source>
</evidence>
<keyword evidence="7" id="KW-1278">Translocase</keyword>
<dbReference type="PROSITE" id="PS50893">
    <property type="entry name" value="ABC_TRANSPORTER_2"/>
    <property type="match status" value="2"/>
</dbReference>
<comment type="caution">
    <text evidence="10">The sequence shown here is derived from an EMBL/GenBank/DDBJ whole genome shotgun (WGS) entry which is preliminary data.</text>
</comment>
<reference evidence="10" key="1">
    <citation type="submission" date="2022-04" db="EMBL/GenBank/DDBJ databases">
        <title>Paenibacillus mangrovi sp. nov., a novel endophytic bacterium isolated from bark of Kandelia candel.</title>
        <authorList>
            <person name="Tuo L."/>
        </authorList>
    </citation>
    <scope>NUCLEOTIDE SEQUENCE</scope>
    <source>
        <strain evidence="10">KQZ6P-2</strain>
    </source>
</reference>
<dbReference type="Gene3D" id="3.40.50.300">
    <property type="entry name" value="P-loop containing nucleotide triphosphate hydrolases"/>
    <property type="match status" value="2"/>
</dbReference>
<dbReference type="GO" id="GO:0005524">
    <property type="term" value="F:ATP binding"/>
    <property type="evidence" value="ECO:0007669"/>
    <property type="project" value="UniProtKB-KW"/>
</dbReference>
<gene>
    <name evidence="10" type="ORF">MUG84_17915</name>
</gene>
<evidence type="ECO:0000256" key="3">
    <source>
        <dbReference type="ARBA" id="ARBA00022475"/>
    </source>
</evidence>
<evidence type="ECO:0000313" key="11">
    <source>
        <dbReference type="Proteomes" id="UP001139347"/>
    </source>
</evidence>
<feature type="domain" description="ABC transporter" evidence="9">
    <location>
        <begin position="252"/>
        <end position="496"/>
    </location>
</feature>
<dbReference type="InterPro" id="IPR017871">
    <property type="entry name" value="ABC_transporter-like_CS"/>
</dbReference>
<dbReference type="EMBL" id="JALIRP010000007">
    <property type="protein sequence ID" value="MCJ8013603.1"/>
    <property type="molecule type" value="Genomic_DNA"/>
</dbReference>